<evidence type="ECO:0000259" key="2">
    <source>
        <dbReference type="Pfam" id="PF00160"/>
    </source>
</evidence>
<dbReference type="EMBL" id="CDMY01000613">
    <property type="protein sequence ID" value="CEM26291.1"/>
    <property type="molecule type" value="Genomic_DNA"/>
</dbReference>
<dbReference type="InParanoid" id="A0A0G4GBE8"/>
<dbReference type="AlphaFoldDB" id="A0A0G4GBE8"/>
<name>A0A0G4GBE8_VITBC</name>
<evidence type="ECO:0000313" key="4">
    <source>
        <dbReference type="Proteomes" id="UP000041254"/>
    </source>
</evidence>
<dbReference type="SUPFAM" id="SSF50891">
    <property type="entry name" value="Cyclophilin-like"/>
    <property type="match status" value="1"/>
</dbReference>
<sequence>MQWRPQGRYDAGSKGCPLHYLNTQISGVTAGQAIYGGYLDSKAGVRRPKVSEPAFYLERENCLMPPNNPGTLAMIGMWDNKKEKYIYGSRFVITAVAHFDMCAGCCIIGEVNASGLALIDRISRLGGQQASSSSSSRQGDASDTNQQAVLPREPVVIAGAASMSG</sequence>
<evidence type="ECO:0000313" key="3">
    <source>
        <dbReference type="EMBL" id="CEM26291.1"/>
    </source>
</evidence>
<dbReference type="VEuPathDB" id="CryptoDB:Vbra_17323"/>
<accession>A0A0G4GBE8</accession>
<proteinExistence type="predicted"/>
<dbReference type="Pfam" id="PF00160">
    <property type="entry name" value="Pro_isomerase"/>
    <property type="match status" value="1"/>
</dbReference>
<dbReference type="PhylomeDB" id="A0A0G4GBE8"/>
<dbReference type="Gene3D" id="2.40.100.10">
    <property type="entry name" value="Cyclophilin-like"/>
    <property type="match status" value="1"/>
</dbReference>
<dbReference type="Proteomes" id="UP000041254">
    <property type="component" value="Unassembled WGS sequence"/>
</dbReference>
<keyword evidence="4" id="KW-1185">Reference proteome</keyword>
<dbReference type="InterPro" id="IPR029000">
    <property type="entry name" value="Cyclophilin-like_dom_sf"/>
</dbReference>
<reference evidence="3 4" key="1">
    <citation type="submission" date="2014-11" db="EMBL/GenBank/DDBJ databases">
        <authorList>
            <person name="Zhu J."/>
            <person name="Qi W."/>
            <person name="Song R."/>
        </authorList>
    </citation>
    <scope>NUCLEOTIDE SEQUENCE [LARGE SCALE GENOMIC DNA]</scope>
</reference>
<protein>
    <recommendedName>
        <fullName evidence="2">PPIase cyclophilin-type domain-containing protein</fullName>
    </recommendedName>
</protein>
<dbReference type="GO" id="GO:0003755">
    <property type="term" value="F:peptidyl-prolyl cis-trans isomerase activity"/>
    <property type="evidence" value="ECO:0007669"/>
    <property type="project" value="InterPro"/>
</dbReference>
<organism evidence="3 4">
    <name type="scientific">Vitrella brassicaformis (strain CCMP3155)</name>
    <dbReference type="NCBI Taxonomy" id="1169540"/>
    <lineage>
        <taxon>Eukaryota</taxon>
        <taxon>Sar</taxon>
        <taxon>Alveolata</taxon>
        <taxon>Colpodellida</taxon>
        <taxon>Vitrellaceae</taxon>
        <taxon>Vitrella</taxon>
    </lineage>
</organism>
<feature type="compositionally biased region" description="Low complexity" evidence="1">
    <location>
        <begin position="129"/>
        <end position="143"/>
    </location>
</feature>
<feature type="domain" description="PPIase cyclophilin-type" evidence="2">
    <location>
        <begin position="19"/>
        <end position="127"/>
    </location>
</feature>
<feature type="region of interest" description="Disordered" evidence="1">
    <location>
        <begin position="129"/>
        <end position="152"/>
    </location>
</feature>
<gene>
    <name evidence="3" type="ORF">Vbra_17323</name>
</gene>
<evidence type="ECO:0000256" key="1">
    <source>
        <dbReference type="SAM" id="MobiDB-lite"/>
    </source>
</evidence>
<dbReference type="InterPro" id="IPR002130">
    <property type="entry name" value="Cyclophilin-type_PPIase_dom"/>
</dbReference>